<dbReference type="EMBL" id="KY684083">
    <property type="protein sequence ID" value="ARF09044.1"/>
    <property type="molecule type" value="Genomic_DNA"/>
</dbReference>
<evidence type="ECO:0000256" key="4">
    <source>
        <dbReference type="ARBA" id="ARBA00001946"/>
    </source>
</evidence>
<dbReference type="GO" id="GO:0003677">
    <property type="term" value="F:DNA binding"/>
    <property type="evidence" value="ECO:0007669"/>
    <property type="project" value="UniProtKB-UniRule"/>
</dbReference>
<feature type="compositionally biased region" description="Acidic residues" evidence="17">
    <location>
        <begin position="638"/>
        <end position="647"/>
    </location>
</feature>
<dbReference type="SMART" id="SM00433">
    <property type="entry name" value="TOP2c"/>
    <property type="match status" value="1"/>
</dbReference>
<accession>A0A1V0SBJ6</accession>
<dbReference type="FunFam" id="3.40.50.670:FF:000001">
    <property type="entry name" value="DNA topoisomerase 2"/>
    <property type="match status" value="1"/>
</dbReference>
<evidence type="ECO:0000259" key="19">
    <source>
        <dbReference type="PROSITE" id="PS52040"/>
    </source>
</evidence>
<keyword evidence="14 16" id="KW-0413">Isomerase</keyword>
<dbReference type="SMART" id="SM00434">
    <property type="entry name" value="TOP4c"/>
    <property type="match status" value="1"/>
</dbReference>
<dbReference type="Pfam" id="PF01751">
    <property type="entry name" value="Toprim"/>
    <property type="match status" value="1"/>
</dbReference>
<dbReference type="PANTHER" id="PTHR10169">
    <property type="entry name" value="DNA TOPOISOMERASE/GYRASE"/>
    <property type="match status" value="1"/>
</dbReference>
<comment type="similarity">
    <text evidence="5">Belongs to the type II topoisomerase family.</text>
</comment>
<dbReference type="GO" id="GO:0006265">
    <property type="term" value="P:DNA topological change"/>
    <property type="evidence" value="ECO:0007669"/>
    <property type="project" value="UniProtKB-UniRule"/>
</dbReference>
<comment type="cofactor">
    <cofactor evidence="3">
        <name>Mn(2+)</name>
        <dbReference type="ChEBI" id="CHEBI:29035"/>
    </cofactor>
</comment>
<dbReference type="Pfam" id="PF00204">
    <property type="entry name" value="DNA_gyraseB"/>
    <property type="match status" value="1"/>
</dbReference>
<dbReference type="InterPro" id="IPR050634">
    <property type="entry name" value="DNA_Topoisomerase_II"/>
</dbReference>
<dbReference type="PRINTS" id="PR01158">
    <property type="entry name" value="TOPISMRASEII"/>
</dbReference>
<evidence type="ECO:0000256" key="5">
    <source>
        <dbReference type="ARBA" id="ARBA00011080"/>
    </source>
</evidence>
<evidence type="ECO:0000256" key="3">
    <source>
        <dbReference type="ARBA" id="ARBA00001936"/>
    </source>
</evidence>
<name>A0A1V0SBJ6_9VIRU</name>
<dbReference type="PROSITE" id="PS50880">
    <property type="entry name" value="TOPRIM"/>
    <property type="match status" value="1"/>
</dbReference>
<dbReference type="SUPFAM" id="SSF54211">
    <property type="entry name" value="Ribosomal protein S5 domain 2-like"/>
    <property type="match status" value="1"/>
</dbReference>
<dbReference type="InterPro" id="IPR036890">
    <property type="entry name" value="HATPase_C_sf"/>
</dbReference>
<evidence type="ECO:0000256" key="13">
    <source>
        <dbReference type="ARBA" id="ARBA00023125"/>
    </source>
</evidence>
<keyword evidence="8" id="KW-0479">Metal-binding</keyword>
<dbReference type="EC" id="5.6.2.2" evidence="6"/>
<dbReference type="Gene3D" id="3.30.565.10">
    <property type="entry name" value="Histidine kinase-like ATPase, C-terminal domain"/>
    <property type="match status" value="1"/>
</dbReference>
<dbReference type="InterPro" id="IPR020568">
    <property type="entry name" value="Ribosomal_Su5_D2-typ_SF"/>
</dbReference>
<dbReference type="InterPro" id="IPR013758">
    <property type="entry name" value="Topo_IIA_A/C_ab"/>
</dbReference>
<dbReference type="GO" id="GO:0003918">
    <property type="term" value="F:DNA topoisomerase type II (double strand cut, ATP-hydrolyzing) activity"/>
    <property type="evidence" value="ECO:0007669"/>
    <property type="project" value="UniProtKB-EC"/>
</dbReference>
<evidence type="ECO:0000259" key="18">
    <source>
        <dbReference type="PROSITE" id="PS50880"/>
    </source>
</evidence>
<dbReference type="InterPro" id="IPR013759">
    <property type="entry name" value="Topo_IIA_B_C"/>
</dbReference>
<evidence type="ECO:0000256" key="14">
    <source>
        <dbReference type="ARBA" id="ARBA00023235"/>
    </source>
</evidence>
<comment type="catalytic activity">
    <reaction evidence="1 16">
        <text>ATP-dependent breakage, passage and rejoining of double-stranded DNA.</text>
        <dbReference type="EC" id="5.6.2.2"/>
    </reaction>
</comment>
<evidence type="ECO:0000256" key="10">
    <source>
        <dbReference type="ARBA" id="ARBA00022840"/>
    </source>
</evidence>
<keyword evidence="11" id="KW-0460">Magnesium</keyword>
<dbReference type="GO" id="GO:0046872">
    <property type="term" value="F:metal ion binding"/>
    <property type="evidence" value="ECO:0007669"/>
    <property type="project" value="UniProtKB-KW"/>
</dbReference>
<dbReference type="InterPro" id="IPR031660">
    <property type="entry name" value="TOPRIM_C"/>
</dbReference>
<feature type="domain" description="Topo IIA-type catalytic" evidence="19">
    <location>
        <begin position="730"/>
        <end position="1185"/>
    </location>
</feature>
<gene>
    <name evidence="20" type="ORF">Catovirus_1_1094</name>
</gene>
<dbReference type="PROSITE" id="PS00177">
    <property type="entry name" value="TOPOISOMERASE_II"/>
    <property type="match status" value="1"/>
</dbReference>
<evidence type="ECO:0000256" key="9">
    <source>
        <dbReference type="ARBA" id="ARBA00022741"/>
    </source>
</evidence>
<dbReference type="InterPro" id="IPR013506">
    <property type="entry name" value="Topo_IIA_bsu_dom2"/>
</dbReference>
<evidence type="ECO:0000256" key="1">
    <source>
        <dbReference type="ARBA" id="ARBA00000185"/>
    </source>
</evidence>
<dbReference type="GO" id="GO:0005524">
    <property type="term" value="F:ATP binding"/>
    <property type="evidence" value="ECO:0007669"/>
    <property type="project" value="UniProtKB-KW"/>
</dbReference>
<dbReference type="Gene3D" id="3.90.199.10">
    <property type="entry name" value="Topoisomerase II, domain 5"/>
    <property type="match status" value="1"/>
</dbReference>
<evidence type="ECO:0000256" key="11">
    <source>
        <dbReference type="ARBA" id="ARBA00022842"/>
    </source>
</evidence>
<dbReference type="PROSITE" id="PS52040">
    <property type="entry name" value="TOPO_IIA"/>
    <property type="match status" value="1"/>
</dbReference>
<dbReference type="InterPro" id="IPR006171">
    <property type="entry name" value="TOPRIM_dom"/>
</dbReference>
<keyword evidence="12 16" id="KW-0799">Topoisomerase</keyword>
<protein>
    <recommendedName>
        <fullName evidence="7">DNA topoisomerase 2</fullName>
        <ecNumber evidence="6">5.6.2.2</ecNumber>
    </recommendedName>
    <alternativeName>
        <fullName evidence="15">DNA topoisomerase II</fullName>
    </alternativeName>
</protein>
<evidence type="ECO:0000256" key="17">
    <source>
        <dbReference type="SAM" id="MobiDB-lite"/>
    </source>
</evidence>
<feature type="domain" description="Toprim" evidence="18">
    <location>
        <begin position="429"/>
        <end position="543"/>
    </location>
</feature>
<feature type="compositionally biased region" description="Basic residues" evidence="17">
    <location>
        <begin position="1212"/>
        <end position="1233"/>
    </location>
</feature>
<feature type="region of interest" description="Disordered" evidence="17">
    <location>
        <begin position="1207"/>
        <end position="1233"/>
    </location>
</feature>
<dbReference type="GO" id="GO:0000819">
    <property type="term" value="P:sister chromatid segregation"/>
    <property type="evidence" value="ECO:0007669"/>
    <property type="project" value="TreeGrafter"/>
</dbReference>
<comment type="cofactor">
    <cofactor evidence="2">
        <name>Ca(2+)</name>
        <dbReference type="ChEBI" id="CHEBI:29108"/>
    </cofactor>
</comment>
<dbReference type="Pfam" id="PF16898">
    <property type="entry name" value="TOPRIM_C"/>
    <property type="match status" value="2"/>
</dbReference>
<dbReference type="InterPro" id="IPR013760">
    <property type="entry name" value="Topo_IIA-like_dom_sf"/>
</dbReference>
<feature type="region of interest" description="Disordered" evidence="17">
    <location>
        <begin position="630"/>
        <end position="663"/>
    </location>
</feature>
<dbReference type="InterPro" id="IPR014721">
    <property type="entry name" value="Ribsml_uS5_D2-typ_fold_subgr"/>
</dbReference>
<dbReference type="SUPFAM" id="SSF55874">
    <property type="entry name" value="ATPase domain of HSP90 chaperone/DNA topoisomerase II/histidine kinase"/>
    <property type="match status" value="1"/>
</dbReference>
<dbReference type="InterPro" id="IPR002205">
    <property type="entry name" value="Topo_IIA_dom_A"/>
</dbReference>
<evidence type="ECO:0000256" key="16">
    <source>
        <dbReference type="PROSITE-ProRule" id="PRU01384"/>
    </source>
</evidence>
<organism evidence="20">
    <name type="scientific">Catovirus CTV1</name>
    <dbReference type="NCBI Taxonomy" id="1977631"/>
    <lineage>
        <taxon>Viruses</taxon>
        <taxon>Varidnaviria</taxon>
        <taxon>Bamfordvirae</taxon>
        <taxon>Nucleocytoviricota</taxon>
        <taxon>Megaviricetes</taxon>
        <taxon>Imitervirales</taxon>
        <taxon>Mimiviridae</taxon>
        <taxon>Klosneuvirinae</taxon>
        <taxon>Catovirus</taxon>
    </lineage>
</organism>
<dbReference type="InterPro" id="IPR001241">
    <property type="entry name" value="Topo_IIA"/>
</dbReference>
<evidence type="ECO:0000256" key="8">
    <source>
        <dbReference type="ARBA" id="ARBA00022723"/>
    </source>
</evidence>
<evidence type="ECO:0000256" key="2">
    <source>
        <dbReference type="ARBA" id="ARBA00001913"/>
    </source>
</evidence>
<sequence length="1233" mass="142276">MSSKNDSKTPSIEETYKKRNVHEAVLKEPDMWMGSIHMDKKHLWVYDEDSDVMVNREVEYIPGLYKIYDEILVNARDQTIRDRTCKIIKVYIDEETGVIRVWNDGTSIPVEIHKEYNIYVPELIFANLLTSANYDRKGKTTGGKNGLGAKLANIFSSQFTIKIVDSKNKKYYEQKCENNMYKINKPTITNSKDSSYIEISFLPDYEKFKLKGLTSDLVALFKKRVYDIAGCTNKNVKVFLNDKEIKIKSFEDYIGMFYDKKSLIYEEVNDRWRIGAIFDPTSGFNQITFVNGISTFQGGTHVSYITDQICKKIIDHIKIKHKKVNVKPSHIRENLTIFIDCVIEDPSFNSQTKDFLGSKASDYGSSCEVSDTFIKGLIDAGLVEEVVRLAEFKEESELKKTDGKKVASLSDIPKYERATWAGTRKSKYCRLILTEGDSAKSFALAGLDIVGKERYGVFPLKGKPINVREAAINSIKNNAEFTCIKKILGLKQGVKYTDVSKLRYGGIIILTDADVDGSHIKGLILNMFHRFWPSLLKIKGFIQSMATPIIKVFKKNDTKKNDPKIFYTIADYKHWLNEVGSDISKWSKPKYYKGLGTSTEKEAKQCFTDFENKVINYVWELSNDAISSNNNDQLEDIKNDEEDDDLNDDKSVKNDEEEEQDDVDINDMNSKSYDAITLAFEKKRANDRKVWIGGYSKNNVIENHYGDIPISKFINEDLIHFSVYDNIRSIPSVCDGFKPSQRKILYASFKRKIDNEEIKVAQLGAYVAEKTDYHHGENSLYGAIIGMAQNFVGSNNINLLYPSGNFGSRREGGNDAASPRYIFTKLSNITRLLFREEDEPILKKQYEDDNEANHEIEPEYFCPILPYVLICGACGVGTGYSTNIPSFNPKDVANNILRMLENKDPMPIHPWYRGFTGKIQKIMNDKNKENIRYQTIGTYEIVNEDTVRITELPIGEWTEYYCQKLAMHKIGQKKKESVSKDDDKKKKSADKQFLVEVQNNSGNNKINIEVTFAGKNLQTFIKNGTLENELKLMNTISLSNMHLYNHLGKICKYDIVEDIFYDFYNFRLQVYRDRKNYMIKHLENKMRILQYKVQFIKDYIKEKIVVKAKSGDEVIRQLEKLAYPRLSTDFDALDDDKTYSYLTSMAIWSLTQEKINDIEAQYNKAKDEYNTYLNTPVEEIWKREIVEFLEGYEKWLIEVENDDNCDDVDKSKKTKKNTKQKTKIKVKGKSLNK</sequence>
<dbReference type="Gene3D" id="1.10.268.10">
    <property type="entry name" value="Topoisomerase, domain 3"/>
    <property type="match status" value="1"/>
</dbReference>
<evidence type="ECO:0000313" key="20">
    <source>
        <dbReference type="EMBL" id="ARF09044.1"/>
    </source>
</evidence>
<dbReference type="PANTHER" id="PTHR10169:SF38">
    <property type="entry name" value="DNA TOPOISOMERASE 2"/>
    <property type="match status" value="1"/>
</dbReference>
<keyword evidence="9" id="KW-0547">Nucleotide-binding</keyword>
<reference evidence="20" key="1">
    <citation type="journal article" date="2017" name="Science">
        <title>Giant viruses with an expanded complement of translation system components.</title>
        <authorList>
            <person name="Schulz F."/>
            <person name="Yutin N."/>
            <person name="Ivanova N.N."/>
            <person name="Ortega D.R."/>
            <person name="Lee T.K."/>
            <person name="Vierheilig J."/>
            <person name="Daims H."/>
            <person name="Horn M."/>
            <person name="Wagner M."/>
            <person name="Jensen G.J."/>
            <person name="Kyrpides N.C."/>
            <person name="Koonin E.V."/>
            <person name="Woyke T."/>
        </authorList>
    </citation>
    <scope>NUCLEOTIDE SEQUENCE</scope>
    <source>
        <strain evidence="20">CTV1</strain>
    </source>
</reference>
<evidence type="ECO:0000256" key="15">
    <source>
        <dbReference type="ARBA" id="ARBA00031138"/>
    </source>
</evidence>
<proteinExistence type="inferred from homology"/>
<evidence type="ECO:0000256" key="12">
    <source>
        <dbReference type="ARBA" id="ARBA00023029"/>
    </source>
</evidence>
<dbReference type="Gene3D" id="3.30.1490.30">
    <property type="match status" value="1"/>
</dbReference>
<dbReference type="Gene3D" id="3.40.50.670">
    <property type="match status" value="2"/>
</dbReference>
<dbReference type="InterPro" id="IPR013757">
    <property type="entry name" value="Topo_IIA_A_a_sf"/>
</dbReference>
<dbReference type="InterPro" id="IPR001154">
    <property type="entry name" value="TopoII_euk"/>
</dbReference>
<comment type="cofactor">
    <cofactor evidence="4">
        <name>Mg(2+)</name>
        <dbReference type="ChEBI" id="CHEBI:18420"/>
    </cofactor>
</comment>
<evidence type="ECO:0000256" key="7">
    <source>
        <dbReference type="ARBA" id="ARBA00019635"/>
    </source>
</evidence>
<feature type="active site" description="O-(5'-phospho-DNA)-tyrosine intermediate" evidence="16">
    <location>
        <position position="821"/>
    </location>
</feature>
<dbReference type="Pfam" id="PF00521">
    <property type="entry name" value="DNA_topoisoIV"/>
    <property type="match status" value="1"/>
</dbReference>
<dbReference type="PRINTS" id="PR00418">
    <property type="entry name" value="TPI2FAMILY"/>
</dbReference>
<dbReference type="FunFam" id="3.90.199.10:FF:000002">
    <property type="entry name" value="DNA topoisomerase 2"/>
    <property type="match status" value="1"/>
</dbReference>
<keyword evidence="10" id="KW-0067">ATP-binding</keyword>
<dbReference type="Gene3D" id="3.30.1360.40">
    <property type="match status" value="1"/>
</dbReference>
<evidence type="ECO:0000256" key="6">
    <source>
        <dbReference type="ARBA" id="ARBA00012895"/>
    </source>
</evidence>
<dbReference type="InterPro" id="IPR018522">
    <property type="entry name" value="TopoIIA_CS"/>
</dbReference>
<dbReference type="SUPFAM" id="SSF56719">
    <property type="entry name" value="Type II DNA topoisomerase"/>
    <property type="match status" value="2"/>
</dbReference>
<dbReference type="Gene3D" id="3.30.230.10">
    <property type="match status" value="1"/>
</dbReference>
<keyword evidence="13 16" id="KW-0238">DNA-binding</keyword>